<feature type="transmembrane region" description="Helical" evidence="9">
    <location>
        <begin position="48"/>
        <end position="67"/>
    </location>
</feature>
<comment type="function">
    <text evidence="8">Endoglycosidase that releases N-glycans from glycoproteins by cleaving the beta-1,4-glycosidic bond in the N,N'-diacetylchitobiose core. Involved in the production of high-mannose type N-glycans during plant development and fruit maturation.</text>
</comment>
<dbReference type="GO" id="GO:0033925">
    <property type="term" value="F:mannosyl-glycoprotein endo-beta-N-acetylglucosaminidase activity"/>
    <property type="evidence" value="ECO:0007669"/>
    <property type="project" value="UniProtKB-EC"/>
</dbReference>
<comment type="similarity">
    <text evidence="2">Belongs to the glycosyl hydrolase 85 family.</text>
</comment>
<dbReference type="InterPro" id="IPR057882">
    <property type="entry name" value="ENGase_C"/>
</dbReference>
<dbReference type="CDD" id="cd06547">
    <property type="entry name" value="GH85_ENGase"/>
    <property type="match status" value="1"/>
</dbReference>
<keyword evidence="4" id="KW-0963">Cytoplasm</keyword>
<dbReference type="Proteomes" id="UP000289340">
    <property type="component" value="Chromosome 13"/>
</dbReference>
<dbReference type="Pfam" id="PF03644">
    <property type="entry name" value="Glyco_hydro_85"/>
    <property type="match status" value="1"/>
</dbReference>
<feature type="domain" description="Cytosolic endo-beta-N-acetylglucosaminidase TIM barrel" evidence="10">
    <location>
        <begin position="141"/>
        <end position="424"/>
    </location>
</feature>
<evidence type="ECO:0000256" key="6">
    <source>
        <dbReference type="ARBA" id="ARBA00023295"/>
    </source>
</evidence>
<comment type="catalytic activity">
    <reaction evidence="7">
        <text>an N(4)-(oligosaccharide-(1-&gt;3)-[oligosaccharide-(1-&gt;6)]-beta-D-Man-(1-&gt;4)-beta-D-GlcNAc-(1-&gt;4)-alpha-D-GlcNAc)-L-asparaginyl-[protein] + H2O = an oligosaccharide-(1-&gt;3)-[oligosaccharide-(1-&gt;6)]-beta-D-Man-(1-&gt;4)-D-GlcNAc + N(4)-(N-acetyl-beta-D-glucosaminyl)-L-asparaginyl-[protein]</text>
        <dbReference type="Rhea" id="RHEA:73067"/>
        <dbReference type="Rhea" id="RHEA-COMP:12603"/>
        <dbReference type="Rhea" id="RHEA-COMP:18176"/>
        <dbReference type="ChEBI" id="CHEBI:15377"/>
        <dbReference type="ChEBI" id="CHEBI:132248"/>
        <dbReference type="ChEBI" id="CHEBI:192714"/>
        <dbReference type="ChEBI" id="CHEBI:192715"/>
        <dbReference type="EC" id="3.2.1.96"/>
    </reaction>
</comment>
<evidence type="ECO:0000256" key="5">
    <source>
        <dbReference type="ARBA" id="ARBA00022801"/>
    </source>
</evidence>
<feature type="domain" description="Cytosolic endo-beta-N-acetylglucosaminidase C-terminal" evidence="11">
    <location>
        <begin position="618"/>
        <end position="734"/>
    </location>
</feature>
<evidence type="ECO:0000259" key="10">
    <source>
        <dbReference type="Pfam" id="PF03644"/>
    </source>
</evidence>
<evidence type="ECO:0000313" key="12">
    <source>
        <dbReference type="EMBL" id="RZB73034.1"/>
    </source>
</evidence>
<accession>A0A445HH82</accession>
<dbReference type="Gene3D" id="3.20.20.80">
    <property type="entry name" value="Glycosidases"/>
    <property type="match status" value="1"/>
</dbReference>
<comment type="caution">
    <text evidence="12">The sequence shown here is derived from an EMBL/GenBank/DDBJ whole genome shotgun (WGS) entry which is preliminary data.</text>
</comment>
<evidence type="ECO:0000256" key="1">
    <source>
        <dbReference type="ARBA" id="ARBA00004514"/>
    </source>
</evidence>
<dbReference type="GO" id="GO:0006491">
    <property type="term" value="P:N-glycan processing"/>
    <property type="evidence" value="ECO:0007669"/>
    <property type="project" value="UniProtKB-ARBA"/>
</dbReference>
<comment type="subcellular location">
    <subcellularLocation>
        <location evidence="1">Cytoplasm</location>
        <location evidence="1">Cytosol</location>
    </subcellularLocation>
</comment>
<evidence type="ECO:0000256" key="2">
    <source>
        <dbReference type="ARBA" id="ARBA00007849"/>
    </source>
</evidence>
<evidence type="ECO:0000259" key="11">
    <source>
        <dbReference type="Pfam" id="PF25529"/>
    </source>
</evidence>
<dbReference type="AlphaFoldDB" id="A0A445HH82"/>
<organism evidence="12 13">
    <name type="scientific">Glycine soja</name>
    <name type="common">Wild soybean</name>
    <dbReference type="NCBI Taxonomy" id="3848"/>
    <lineage>
        <taxon>Eukaryota</taxon>
        <taxon>Viridiplantae</taxon>
        <taxon>Streptophyta</taxon>
        <taxon>Embryophyta</taxon>
        <taxon>Tracheophyta</taxon>
        <taxon>Spermatophyta</taxon>
        <taxon>Magnoliopsida</taxon>
        <taxon>eudicotyledons</taxon>
        <taxon>Gunneridae</taxon>
        <taxon>Pentapetalae</taxon>
        <taxon>rosids</taxon>
        <taxon>fabids</taxon>
        <taxon>Fabales</taxon>
        <taxon>Fabaceae</taxon>
        <taxon>Papilionoideae</taxon>
        <taxon>50 kb inversion clade</taxon>
        <taxon>NPAAA clade</taxon>
        <taxon>indigoferoid/millettioid clade</taxon>
        <taxon>Phaseoleae</taxon>
        <taxon>Glycine</taxon>
        <taxon>Glycine subgen. Soja</taxon>
    </lineage>
</organism>
<proteinExistence type="inferred from homology"/>
<gene>
    <name evidence="12" type="ORF">D0Y65_036997</name>
</gene>
<dbReference type="InterPro" id="IPR032979">
    <property type="entry name" value="ENGase"/>
</dbReference>
<dbReference type="InterPro" id="IPR005201">
    <property type="entry name" value="TIM_ENGase"/>
</dbReference>
<sequence length="736" mass="82760">MLKLKNNKKHHVHRKSEVSVTKSWCAMIPWLLGAAYINRQFLINVRNILLFFLDAIQTPFLFLIFIMSNPKSESVVSEPSDSEPSIPISYPIKTLSELESRSYFESFHYPFNKASSSVNNSSSSLPNRRRLLVCHDMAGGYLDDKWVQGGTNPDAYAIWHWHLIDVFVYFSHSLVTLPPPSWTNTAHRHGVKVLGTFITEWDEGKAVCDTMLSTKETAHMYAERLAELAADLGFDGWLVNNSISINMEVNLDPGQISNLKEFVAHLSLTMHSSVPGSLVIWYDSVTVDGKLNWQDQLNEHNKPFFDICDGIFVNYTWKEDYPRLSAAVASDRKFDVYMGIDIFGRNTYGGGQWNVNVALDVIKKNDVSAAIFAPGWVYETKQPPDFQTAQNSWWGLVEKSWGVLQKLPGVLPFYTNFDQGRGYHISVDGDNVSDATWCNISCQGFQPLLESVDPTNSIQVSVDLKEASYSGGGNITFKGSLEEQTYYESKIFQGEFLLNDLPIHFIYSVKSDGNSSLGLKLEYTSTSNKRASVLLTSRAVNRFSSKFSKIVMTREHKGLSSGWVINEGVVAMNGYTLTEIHAVCYGSNDNDETLASPSDYFALLGHITIKTSDYKSYFPVSSSWLVDGSCIKWTSDPLGSKTLDVKISWKLKNGQNFLFLKYNVYLVKLSKQDVGITLEDVKEYLGVAQVNCFYVSDLEVPSDTSSLKFIIQVCGVDGTIQELDESPYYQLEVEDP</sequence>
<keyword evidence="9" id="KW-1133">Transmembrane helix</keyword>
<keyword evidence="9" id="KW-0472">Membrane</keyword>
<dbReference type="PANTHER" id="PTHR13246:SF1">
    <property type="entry name" value="CYTOSOLIC ENDO-BETA-N-ACETYLGLUCOSAMINIDASE"/>
    <property type="match status" value="1"/>
</dbReference>
<evidence type="ECO:0000313" key="13">
    <source>
        <dbReference type="Proteomes" id="UP000289340"/>
    </source>
</evidence>
<evidence type="ECO:0000256" key="7">
    <source>
        <dbReference type="ARBA" id="ARBA00034414"/>
    </source>
</evidence>
<keyword evidence="13" id="KW-1185">Reference proteome</keyword>
<protein>
    <recommendedName>
        <fullName evidence="3">mannosyl-glycoprotein endo-beta-N-acetylglucosaminidase</fullName>
        <ecNumber evidence="3">3.2.1.96</ecNumber>
    </recommendedName>
</protein>
<keyword evidence="9" id="KW-0812">Transmembrane</keyword>
<evidence type="ECO:0000256" key="8">
    <source>
        <dbReference type="ARBA" id="ARBA00060018"/>
    </source>
</evidence>
<dbReference type="EC" id="3.2.1.96" evidence="3"/>
<name>A0A445HH82_GLYSO</name>
<evidence type="ECO:0000256" key="9">
    <source>
        <dbReference type="SAM" id="Phobius"/>
    </source>
</evidence>
<dbReference type="FunFam" id="2.60.120.260:FF:000246">
    <property type="entry name" value="Cytosolic endo-beta-N-acetylglucosaminidase 1 isoform A"/>
    <property type="match status" value="1"/>
</dbReference>
<evidence type="ECO:0000256" key="4">
    <source>
        <dbReference type="ARBA" id="ARBA00022490"/>
    </source>
</evidence>
<evidence type="ECO:0000256" key="3">
    <source>
        <dbReference type="ARBA" id="ARBA00012566"/>
    </source>
</evidence>
<dbReference type="EMBL" id="QZWG01000013">
    <property type="protein sequence ID" value="RZB73034.1"/>
    <property type="molecule type" value="Genomic_DNA"/>
</dbReference>
<dbReference type="PANTHER" id="PTHR13246">
    <property type="entry name" value="ENDO BETA N-ACETYLGLUCOSAMINIDASE"/>
    <property type="match status" value="1"/>
</dbReference>
<dbReference type="FunFam" id="3.20.20.80:FF:000043">
    <property type="entry name" value="cytosolic endo-beta-N-acetylglucosaminidase"/>
    <property type="match status" value="1"/>
</dbReference>
<dbReference type="Gene3D" id="2.60.120.260">
    <property type="entry name" value="Galactose-binding domain-like"/>
    <property type="match status" value="1"/>
</dbReference>
<dbReference type="Pfam" id="PF25529">
    <property type="entry name" value="Ig_ENGASE1_C"/>
    <property type="match status" value="1"/>
</dbReference>
<reference evidence="12 13" key="1">
    <citation type="submission" date="2018-09" db="EMBL/GenBank/DDBJ databases">
        <title>A high-quality reference genome of wild soybean provides a powerful tool to mine soybean genomes.</title>
        <authorList>
            <person name="Xie M."/>
            <person name="Chung C.Y.L."/>
            <person name="Li M.-W."/>
            <person name="Wong F.-L."/>
            <person name="Chan T.-F."/>
            <person name="Lam H.-M."/>
        </authorList>
    </citation>
    <scope>NUCLEOTIDE SEQUENCE [LARGE SCALE GENOMIC DNA]</scope>
    <source>
        <strain evidence="13">cv. W05</strain>
        <tissue evidence="12">Hypocotyl of etiolated seedlings</tissue>
    </source>
</reference>
<keyword evidence="5 12" id="KW-0378">Hydrolase</keyword>
<keyword evidence="6 12" id="KW-0326">Glycosidase</keyword>
<dbReference type="GO" id="GO:0005829">
    <property type="term" value="C:cytosol"/>
    <property type="evidence" value="ECO:0007669"/>
    <property type="project" value="UniProtKB-SubCell"/>
</dbReference>